<dbReference type="Pfam" id="PF00071">
    <property type="entry name" value="Ras"/>
    <property type="match status" value="1"/>
</dbReference>
<keyword evidence="3" id="KW-0342">GTP-binding</keyword>
<dbReference type="EMBL" id="GIBP01009283">
    <property type="protein sequence ID" value="NDV38252.1"/>
    <property type="molecule type" value="Transcribed_RNA"/>
</dbReference>
<dbReference type="PROSITE" id="PS51419">
    <property type="entry name" value="RAB"/>
    <property type="match status" value="1"/>
</dbReference>
<dbReference type="InterPro" id="IPR027417">
    <property type="entry name" value="P-loop_NTPase"/>
</dbReference>
<dbReference type="GO" id="GO:0005525">
    <property type="term" value="F:GTP binding"/>
    <property type="evidence" value="ECO:0007669"/>
    <property type="project" value="UniProtKB-KW"/>
</dbReference>
<dbReference type="SMART" id="SM00175">
    <property type="entry name" value="RAB"/>
    <property type="match status" value="1"/>
</dbReference>
<accession>A0A6B2LME8</accession>
<evidence type="ECO:0000256" key="2">
    <source>
        <dbReference type="ARBA" id="ARBA00022741"/>
    </source>
</evidence>
<name>A0A6B2LME8_9EUKA</name>
<evidence type="ECO:0000256" key="1">
    <source>
        <dbReference type="ARBA" id="ARBA00006270"/>
    </source>
</evidence>
<sequence length="159" mass="18578">MGDRKVGKTSFIERFANNKFETEYQKTIGLEYHVKSTYFDDFFTFHLWDISEGPSRTGLPVFKDTDCVFLVYDVSNRETFEHLKLWRDEFYIQENDANVPIFLLGTKSDLAAEAQVKAEEATMWCEQFKRSAQFQISAATGENIEKVFFTTASYFYEVS</sequence>
<protein>
    <recommendedName>
        <fullName evidence="5">Roc domain-containing protein</fullName>
    </recommendedName>
</protein>
<dbReference type="InterPro" id="IPR001806">
    <property type="entry name" value="Small_GTPase"/>
</dbReference>
<dbReference type="SMART" id="SM00174">
    <property type="entry name" value="RHO"/>
    <property type="match status" value="1"/>
</dbReference>
<dbReference type="InterPro" id="IPR005225">
    <property type="entry name" value="Small_GTP-bd"/>
</dbReference>
<dbReference type="CDD" id="cd00154">
    <property type="entry name" value="Rab"/>
    <property type="match status" value="1"/>
</dbReference>
<evidence type="ECO:0008006" key="5">
    <source>
        <dbReference type="Google" id="ProtNLM"/>
    </source>
</evidence>
<dbReference type="AlphaFoldDB" id="A0A6B2LME8"/>
<dbReference type="PRINTS" id="PR00449">
    <property type="entry name" value="RASTRNSFRMNG"/>
</dbReference>
<evidence type="ECO:0000313" key="4">
    <source>
        <dbReference type="EMBL" id="NDV38252.1"/>
    </source>
</evidence>
<dbReference type="PANTHER" id="PTHR47981:SF20">
    <property type="entry name" value="RAS-RELATED PROTEIN RAB-7A"/>
    <property type="match status" value="1"/>
</dbReference>
<dbReference type="Gene3D" id="3.40.50.300">
    <property type="entry name" value="P-loop containing nucleotide triphosphate hydrolases"/>
    <property type="match status" value="1"/>
</dbReference>
<proteinExistence type="inferred from homology"/>
<evidence type="ECO:0000256" key="3">
    <source>
        <dbReference type="ARBA" id="ARBA00023134"/>
    </source>
</evidence>
<dbReference type="PANTHER" id="PTHR47981">
    <property type="entry name" value="RAB FAMILY"/>
    <property type="match status" value="1"/>
</dbReference>
<organism evidence="4">
    <name type="scientific">Arcella intermedia</name>
    <dbReference type="NCBI Taxonomy" id="1963864"/>
    <lineage>
        <taxon>Eukaryota</taxon>
        <taxon>Amoebozoa</taxon>
        <taxon>Tubulinea</taxon>
        <taxon>Elardia</taxon>
        <taxon>Arcellinida</taxon>
        <taxon>Sphaerothecina</taxon>
        <taxon>Arcellidae</taxon>
        <taxon>Arcella</taxon>
    </lineage>
</organism>
<dbReference type="GO" id="GO:0003924">
    <property type="term" value="F:GTPase activity"/>
    <property type="evidence" value="ECO:0007669"/>
    <property type="project" value="InterPro"/>
</dbReference>
<reference evidence="4" key="1">
    <citation type="journal article" date="2020" name="J. Eukaryot. Microbiol.">
        <title>De novo Sequencing, Assembly and Annotation of the Transcriptome for the Free-Living Testate Amoeba Arcella intermedia.</title>
        <authorList>
            <person name="Ribeiro G.M."/>
            <person name="Porfirio-Sousa A.L."/>
            <person name="Maurer-Alcala X.X."/>
            <person name="Katz L.A."/>
            <person name="Lahr D.J.G."/>
        </authorList>
    </citation>
    <scope>NUCLEOTIDE SEQUENCE</scope>
</reference>
<dbReference type="NCBIfam" id="TIGR00231">
    <property type="entry name" value="small_GTP"/>
    <property type="match status" value="1"/>
</dbReference>
<dbReference type="SMART" id="SM00173">
    <property type="entry name" value="RAS"/>
    <property type="match status" value="1"/>
</dbReference>
<comment type="similarity">
    <text evidence="1">Belongs to the small GTPase superfamily. Rab family.</text>
</comment>
<keyword evidence="2" id="KW-0547">Nucleotide-binding</keyword>
<dbReference type="SUPFAM" id="SSF52540">
    <property type="entry name" value="P-loop containing nucleoside triphosphate hydrolases"/>
    <property type="match status" value="1"/>
</dbReference>